<evidence type="ECO:0000313" key="2">
    <source>
        <dbReference type="Proteomes" id="UP001352223"/>
    </source>
</evidence>
<dbReference type="RefSeq" id="WP_324766932.1">
    <property type="nucleotide sequence ID" value="NZ_BAAATS010000013.1"/>
</dbReference>
<sequence length="152" mass="16415">MHTVTPAPTRSDAALLEQIRYQGAYATVEQAERVTAAVLDALGQQIVGDERVELARQLPPQAARHFSQALPGQRPLTAHAFVKALAEATHAPYTITRWHVGSVLGALARTVDKELLHRVLAQLPSGYALLFGQADLTVGARRLPVDQVVRAA</sequence>
<accession>A0ABU6C5P4</accession>
<dbReference type="Pfam" id="PF10025">
    <property type="entry name" value="DUF2267"/>
    <property type="match status" value="1"/>
</dbReference>
<evidence type="ECO:0000313" key="1">
    <source>
        <dbReference type="EMBL" id="MEB3959937.1"/>
    </source>
</evidence>
<dbReference type="Proteomes" id="UP001352223">
    <property type="component" value="Unassembled WGS sequence"/>
</dbReference>
<dbReference type="EMBL" id="JAOZYB010000032">
    <property type="protein sequence ID" value="MEB3959937.1"/>
    <property type="molecule type" value="Genomic_DNA"/>
</dbReference>
<name>A0ABU6C5P4_9ACTN</name>
<comment type="caution">
    <text evidence="1">The sequence shown here is derived from an EMBL/GenBank/DDBJ whole genome shotgun (WGS) entry which is preliminary data.</text>
</comment>
<organism evidence="1 2">
    <name type="scientific">Streptomyces kunmingensis</name>
    <dbReference type="NCBI Taxonomy" id="68225"/>
    <lineage>
        <taxon>Bacteria</taxon>
        <taxon>Bacillati</taxon>
        <taxon>Actinomycetota</taxon>
        <taxon>Actinomycetes</taxon>
        <taxon>Kitasatosporales</taxon>
        <taxon>Streptomycetaceae</taxon>
        <taxon>Streptomyces</taxon>
    </lineage>
</organism>
<keyword evidence="2" id="KW-1185">Reference proteome</keyword>
<protein>
    <submittedName>
        <fullName evidence="1">DUF2267 domain-containing protein</fullName>
    </submittedName>
</protein>
<dbReference type="InterPro" id="IPR038282">
    <property type="entry name" value="DUF2267_sf"/>
</dbReference>
<dbReference type="InterPro" id="IPR018727">
    <property type="entry name" value="DUF2267"/>
</dbReference>
<reference evidence="1 2" key="1">
    <citation type="submission" date="2022-10" db="EMBL/GenBank/DDBJ databases">
        <authorList>
            <person name="Xie J."/>
            <person name="Shen N."/>
        </authorList>
    </citation>
    <scope>NUCLEOTIDE SEQUENCE [LARGE SCALE GENOMIC DNA]</scope>
    <source>
        <strain evidence="1 2">DSM 41681</strain>
    </source>
</reference>
<gene>
    <name evidence="1" type="ORF">OKJ48_06680</name>
</gene>
<proteinExistence type="predicted"/>
<dbReference type="Gene3D" id="1.10.490.110">
    <property type="entry name" value="Uncharacterized conserved protein DUF2267"/>
    <property type="match status" value="1"/>
</dbReference>